<dbReference type="GO" id="GO:0004674">
    <property type="term" value="F:protein serine/threonine kinase activity"/>
    <property type="evidence" value="ECO:0007669"/>
    <property type="project" value="InterPro"/>
</dbReference>
<evidence type="ECO:0000259" key="2">
    <source>
        <dbReference type="Pfam" id="PF08926"/>
    </source>
</evidence>
<dbReference type="Pfam" id="PF08926">
    <property type="entry name" value="DUF1908"/>
    <property type="match status" value="1"/>
</dbReference>
<dbReference type="RefSeq" id="XP_020019116.1">
    <property type="nucleotide sequence ID" value="XM_020163527.1"/>
</dbReference>
<feature type="region of interest" description="Disordered" evidence="1">
    <location>
        <begin position="111"/>
        <end position="135"/>
    </location>
</feature>
<evidence type="ECO:0000313" key="3">
    <source>
        <dbReference type="RefSeq" id="XP_020019116.1"/>
    </source>
</evidence>
<gene>
    <name evidence="3" type="primary">LOC109686277</name>
</gene>
<protein>
    <submittedName>
        <fullName evidence="3">Microtubule-associated serine/threonine-protein kinase 3-like</fullName>
    </submittedName>
</protein>
<dbReference type="KEGG" id="ccan:109686277"/>
<organism evidence="3">
    <name type="scientific">Castor canadensis</name>
    <name type="common">American beaver</name>
    <dbReference type="NCBI Taxonomy" id="51338"/>
    <lineage>
        <taxon>Eukaryota</taxon>
        <taxon>Metazoa</taxon>
        <taxon>Chordata</taxon>
        <taxon>Craniata</taxon>
        <taxon>Vertebrata</taxon>
        <taxon>Euteleostomi</taxon>
        <taxon>Mammalia</taxon>
        <taxon>Eutheria</taxon>
        <taxon>Euarchontoglires</taxon>
        <taxon>Glires</taxon>
        <taxon>Rodentia</taxon>
        <taxon>Castorimorpha</taxon>
        <taxon>Castoridae</taxon>
        <taxon>Castor</taxon>
    </lineage>
</organism>
<reference evidence="3" key="1">
    <citation type="submission" date="2025-08" db="UniProtKB">
        <authorList>
            <consortium name="RefSeq"/>
        </authorList>
    </citation>
    <scope>IDENTIFICATION</scope>
    <source>
        <tissue evidence="3">Leukocyte</tissue>
    </source>
</reference>
<feature type="compositionally biased region" description="Low complexity" evidence="1">
    <location>
        <begin position="111"/>
        <end position="129"/>
    </location>
</feature>
<feature type="compositionally biased region" description="Polar residues" evidence="1">
    <location>
        <begin position="1"/>
        <end position="18"/>
    </location>
</feature>
<dbReference type="OrthoDB" id="10070999at2759"/>
<dbReference type="AlphaFoldDB" id="A0A8B7UHL4"/>
<accession>A0A8B7UHL4</accession>
<evidence type="ECO:0000256" key="1">
    <source>
        <dbReference type="SAM" id="MobiDB-lite"/>
    </source>
</evidence>
<dbReference type="GO" id="GO:0000287">
    <property type="term" value="F:magnesium ion binding"/>
    <property type="evidence" value="ECO:0007669"/>
    <property type="project" value="InterPro"/>
</dbReference>
<dbReference type="InterPro" id="IPR015022">
    <property type="entry name" value="MAST_pre-PK_dom"/>
</dbReference>
<proteinExistence type="predicted"/>
<feature type="domain" description="Microtubule-associated serine/threonine-protein kinase pre-PK" evidence="2">
    <location>
        <begin position="41"/>
        <end position="115"/>
    </location>
</feature>
<dbReference type="GO" id="GO:0005524">
    <property type="term" value="F:ATP binding"/>
    <property type="evidence" value="ECO:0007669"/>
    <property type="project" value="InterPro"/>
</dbReference>
<feature type="region of interest" description="Disordered" evidence="1">
    <location>
        <begin position="1"/>
        <end position="86"/>
    </location>
</feature>
<name>A0A8B7UHL4_CASCN</name>
<sequence>MRPSQQVLPSTGQGSVGHTSCPGPTNPEDRVGCLSMSSCPSCRADGQKMVPGLLPSSGYGTNTPSSTVSSSSSSRERLHQLPFQPTADELRFLSKHFRSRRAWWTRTGAGHPACGPAPAASARAAHPGPLTTRSS</sequence>